<dbReference type="PANTHER" id="PTHR37540">
    <property type="entry name" value="TRANSCRIPTION FACTOR (ACR-2), PUTATIVE-RELATED-RELATED"/>
    <property type="match status" value="1"/>
</dbReference>
<sequence>MAPDTTPPELPVRNELLWIPHDAGSIKDSSHKRSIFSHVQSNHRAQKLRAEAKALRVSALRGRTASLKDLSLRRVAQQGERSNVDRRDGRTYPKRRENDQIIALQDPNDARIQLTRPSSPLSPLGKGNSDPFHVYSIPIGPEENSLFTLYRDHILPSVYFLSTRSKNMNDQNLNELASRDWRDNVSGLDEKGTALGTLARFGAMASRFNPHMKEVTLSFLGPSTRILRGKVLAKQALDNHIDCLHINMLFNTEIITENVAGAVAHGTMLLHIFKLQWSQQRLDYKMLLYELHNDLQLTSTFLVRPIFDVENWLPEVLKPLWDAASPHFEAHSNVEEDLDTAIQHEVLIHWFKLRRQMIRYEGLSADDERVPPLPLVTASLMASSFLFHSRMINLYLDLEDELKHDGLSEDVRSRLYAQQCLALAGAHLRRFTGYRPKIRGVPVYDDTRFVNALKHALEQCEATSACLDVDKYRKARIWALYIGALVERGSVTEQTRTCQQWFNRKLAESALKTKINTWDQLRIMLKRFLYEGSLMSQGSVWFEELLLSYQTDPEQGIESDTNWAPQ</sequence>
<comment type="caution">
    <text evidence="2">The sequence shown here is derived from an EMBL/GenBank/DDBJ whole genome shotgun (WGS) entry which is preliminary data.</text>
</comment>
<accession>A0AA38XBW5</accession>
<reference evidence="2" key="1">
    <citation type="submission" date="2022-10" db="EMBL/GenBank/DDBJ databases">
        <title>Culturing micro-colonial fungi from biological soil crusts in the Mojave desert and describing Neophaeococcomyces mojavensis, and introducing the new genera and species Taxawa tesnikishii.</title>
        <authorList>
            <person name="Kurbessoian T."/>
            <person name="Stajich J.E."/>
        </authorList>
    </citation>
    <scope>NUCLEOTIDE SEQUENCE</scope>
    <source>
        <strain evidence="2">TK_41</strain>
    </source>
</reference>
<evidence type="ECO:0000313" key="3">
    <source>
        <dbReference type="Proteomes" id="UP001172673"/>
    </source>
</evidence>
<name>A0AA38XBW5_9EURO</name>
<organism evidence="2 3">
    <name type="scientific">Cladophialophora chaetospira</name>
    <dbReference type="NCBI Taxonomy" id="386627"/>
    <lineage>
        <taxon>Eukaryota</taxon>
        <taxon>Fungi</taxon>
        <taxon>Dikarya</taxon>
        <taxon>Ascomycota</taxon>
        <taxon>Pezizomycotina</taxon>
        <taxon>Eurotiomycetes</taxon>
        <taxon>Chaetothyriomycetidae</taxon>
        <taxon>Chaetothyriales</taxon>
        <taxon>Herpotrichiellaceae</taxon>
        <taxon>Cladophialophora</taxon>
    </lineage>
</organism>
<proteinExistence type="predicted"/>
<evidence type="ECO:0000256" key="1">
    <source>
        <dbReference type="SAM" id="MobiDB-lite"/>
    </source>
</evidence>
<feature type="compositionally biased region" description="Basic and acidic residues" evidence="1">
    <location>
        <begin position="82"/>
        <end position="98"/>
    </location>
</feature>
<protein>
    <submittedName>
        <fullName evidence="2">Uncharacterized protein</fullName>
    </submittedName>
</protein>
<dbReference type="PANTHER" id="PTHR37540:SF5">
    <property type="entry name" value="TRANSCRIPTION FACTOR DOMAIN-CONTAINING PROTEIN"/>
    <property type="match status" value="1"/>
</dbReference>
<gene>
    <name evidence="2" type="ORF">H2200_005392</name>
</gene>
<dbReference type="AlphaFoldDB" id="A0AA38XBW5"/>
<feature type="region of interest" description="Disordered" evidence="1">
    <location>
        <begin position="71"/>
        <end position="98"/>
    </location>
</feature>
<evidence type="ECO:0000313" key="2">
    <source>
        <dbReference type="EMBL" id="KAJ9610615.1"/>
    </source>
</evidence>
<dbReference type="Proteomes" id="UP001172673">
    <property type="component" value="Unassembled WGS sequence"/>
</dbReference>
<keyword evidence="3" id="KW-1185">Reference proteome</keyword>
<dbReference type="EMBL" id="JAPDRK010000007">
    <property type="protein sequence ID" value="KAJ9610615.1"/>
    <property type="molecule type" value="Genomic_DNA"/>
</dbReference>